<reference evidence="3" key="1">
    <citation type="submission" date="2023-02" db="EMBL/GenBank/DDBJ databases">
        <title>Tahibacter soli sp. nov. isolated from soil.</title>
        <authorList>
            <person name="Baek J.H."/>
            <person name="Lee J.K."/>
            <person name="Choi D.G."/>
            <person name="Jeon C.O."/>
        </authorList>
    </citation>
    <scope>NUCLEOTIDE SEQUENCE</scope>
    <source>
        <strain evidence="3">BL</strain>
    </source>
</reference>
<dbReference type="Pfam" id="PF05016">
    <property type="entry name" value="ParE_toxin"/>
    <property type="match status" value="1"/>
</dbReference>
<dbReference type="RefSeq" id="WP_263543908.1">
    <property type="nucleotide sequence ID" value="NZ_JAOVZO020000008.1"/>
</dbReference>
<protein>
    <submittedName>
        <fullName evidence="3">Type II toxin-antitoxin system RelE/ParE family toxin</fullName>
    </submittedName>
</protein>
<gene>
    <name evidence="3" type="ORF">OD750_007505</name>
</gene>
<dbReference type="EMBL" id="JAOVZO020000008">
    <property type="protein sequence ID" value="MDC8012391.1"/>
    <property type="molecule type" value="Genomic_DNA"/>
</dbReference>
<evidence type="ECO:0000256" key="2">
    <source>
        <dbReference type="ARBA" id="ARBA00022649"/>
    </source>
</evidence>
<comment type="caution">
    <text evidence="3">The sequence shown here is derived from an EMBL/GenBank/DDBJ whole genome shotgun (WGS) entry which is preliminary data.</text>
</comment>
<dbReference type="Proteomes" id="UP001139971">
    <property type="component" value="Unassembled WGS sequence"/>
</dbReference>
<evidence type="ECO:0000256" key="1">
    <source>
        <dbReference type="ARBA" id="ARBA00006226"/>
    </source>
</evidence>
<dbReference type="InterPro" id="IPR035093">
    <property type="entry name" value="RelE/ParE_toxin_dom_sf"/>
</dbReference>
<dbReference type="InterPro" id="IPR007712">
    <property type="entry name" value="RelE/ParE_toxin"/>
</dbReference>
<evidence type="ECO:0000313" key="3">
    <source>
        <dbReference type="EMBL" id="MDC8012391.1"/>
    </source>
</evidence>
<dbReference type="PANTHER" id="PTHR33755:SF8">
    <property type="entry name" value="TOXIN PARE2"/>
    <property type="match status" value="1"/>
</dbReference>
<dbReference type="InterPro" id="IPR051803">
    <property type="entry name" value="TA_system_RelE-like_toxin"/>
</dbReference>
<name>A0A9X3YJZ7_9GAMM</name>
<comment type="similarity">
    <text evidence="1">Belongs to the RelE toxin family.</text>
</comment>
<dbReference type="Gene3D" id="3.30.2310.20">
    <property type="entry name" value="RelE-like"/>
    <property type="match status" value="1"/>
</dbReference>
<keyword evidence="2" id="KW-1277">Toxin-antitoxin system</keyword>
<dbReference type="PANTHER" id="PTHR33755">
    <property type="entry name" value="TOXIN PARE1-RELATED"/>
    <property type="match status" value="1"/>
</dbReference>
<evidence type="ECO:0000313" key="4">
    <source>
        <dbReference type="Proteomes" id="UP001139971"/>
    </source>
</evidence>
<sequence>MSSRRVVLRTQAARDVEAAVDYYTSEAGESVAFGFVDAFAKALERLSRHPSSGSLRYSHIIEILGLRSLVLSRYPYVIFYLADGDSIDVWRILHARSDIPAWMSDTDDRPYS</sequence>
<proteinExistence type="inferred from homology"/>
<keyword evidence="4" id="KW-1185">Reference proteome</keyword>
<dbReference type="AlphaFoldDB" id="A0A9X3YJZ7"/>
<accession>A0A9X3YJZ7</accession>
<organism evidence="3 4">
    <name type="scientific">Tahibacter soli</name>
    <dbReference type="NCBI Taxonomy" id="2983605"/>
    <lineage>
        <taxon>Bacteria</taxon>
        <taxon>Pseudomonadati</taxon>
        <taxon>Pseudomonadota</taxon>
        <taxon>Gammaproteobacteria</taxon>
        <taxon>Lysobacterales</taxon>
        <taxon>Rhodanobacteraceae</taxon>
        <taxon>Tahibacter</taxon>
    </lineage>
</organism>